<dbReference type="InterPro" id="IPR024134">
    <property type="entry name" value="SOD_Cu/Zn_/chaperone"/>
</dbReference>
<protein>
    <recommendedName>
        <fullName evidence="2">Superoxide dismutase [Cu-Zn]</fullName>
        <ecNumber evidence="2">1.15.1.1</ecNumber>
    </recommendedName>
</protein>
<dbReference type="RefSeq" id="WP_183417140.1">
    <property type="nucleotide sequence ID" value="NZ_JACHXA010000008.1"/>
</dbReference>
<dbReference type="EMBL" id="JACHXA010000008">
    <property type="protein sequence ID" value="MBB3066315.1"/>
    <property type="molecule type" value="Genomic_DNA"/>
</dbReference>
<keyword evidence="6" id="KW-1185">Reference proteome</keyword>
<keyword evidence="2" id="KW-0862">Zinc</keyword>
<evidence type="ECO:0000259" key="4">
    <source>
        <dbReference type="Pfam" id="PF00080"/>
    </source>
</evidence>
<dbReference type="Pfam" id="PF00080">
    <property type="entry name" value="Sod_Cu"/>
    <property type="match status" value="1"/>
</dbReference>
<dbReference type="AlphaFoldDB" id="A0A839SZ45"/>
<dbReference type="GO" id="GO:0005507">
    <property type="term" value="F:copper ion binding"/>
    <property type="evidence" value="ECO:0007669"/>
    <property type="project" value="InterPro"/>
</dbReference>
<dbReference type="SUPFAM" id="SSF49329">
    <property type="entry name" value="Cu,Zn superoxide dismutase-like"/>
    <property type="match status" value="1"/>
</dbReference>
<evidence type="ECO:0000256" key="2">
    <source>
        <dbReference type="RuleBase" id="RU000393"/>
    </source>
</evidence>
<reference evidence="5 6" key="1">
    <citation type="submission" date="2020-08" db="EMBL/GenBank/DDBJ databases">
        <title>Genomic Encyclopedia of Type Strains, Phase III (KMG-III): the genomes of soil and plant-associated and newly described type strains.</title>
        <authorList>
            <person name="Whitman W."/>
        </authorList>
    </citation>
    <scope>NUCLEOTIDE SEQUENCE [LARGE SCALE GENOMIC DNA]</scope>
    <source>
        <strain evidence="5 6">CECT 8803</strain>
    </source>
</reference>
<evidence type="ECO:0000313" key="5">
    <source>
        <dbReference type="EMBL" id="MBB3066315.1"/>
    </source>
</evidence>
<dbReference type="InterPro" id="IPR036423">
    <property type="entry name" value="SOD-like_Cu/Zn_dom_sf"/>
</dbReference>
<comment type="caution">
    <text evidence="5">The sequence shown here is derived from an EMBL/GenBank/DDBJ whole genome shotgun (WGS) entry which is preliminary data.</text>
</comment>
<sequence>MLKNAFFATATGLAIISACLQSANANEVAVEMHLISGMGVGNAIGTVTLSDSDNGLLLKINLSDKLAPGPHGFHIHENPSCDAADKDGAMVAGLAAGGHFDPAGTGTHGGPSGEGHLGDLPILFVQISEDGATATKHTLVAPRLTVADVLGRSLMIHESGDNFRDEPKPLGGGGGRVACGIIPQG</sequence>
<dbReference type="PANTHER" id="PTHR10003">
    <property type="entry name" value="SUPEROXIDE DISMUTASE CU-ZN -RELATED"/>
    <property type="match status" value="1"/>
</dbReference>
<feature type="domain" description="Superoxide dismutase copper/zinc binding" evidence="4">
    <location>
        <begin position="45"/>
        <end position="182"/>
    </location>
</feature>
<proteinExistence type="inferred from homology"/>
<accession>A0A839SZ45</accession>
<comment type="cofactor">
    <cofactor evidence="2">
        <name>Zn(2+)</name>
        <dbReference type="ChEBI" id="CHEBI:29105"/>
    </cofactor>
    <text evidence="2">Binds 1 zinc ion per subunit.</text>
</comment>
<evidence type="ECO:0000313" key="6">
    <source>
        <dbReference type="Proteomes" id="UP000581135"/>
    </source>
</evidence>
<organism evidence="5 6">
    <name type="scientific">Limibacillus halophilus</name>
    <dbReference type="NCBI Taxonomy" id="1579333"/>
    <lineage>
        <taxon>Bacteria</taxon>
        <taxon>Pseudomonadati</taxon>
        <taxon>Pseudomonadota</taxon>
        <taxon>Alphaproteobacteria</taxon>
        <taxon>Rhodospirillales</taxon>
        <taxon>Rhodovibrionaceae</taxon>
        <taxon>Limibacillus</taxon>
    </lineage>
</organism>
<evidence type="ECO:0000256" key="3">
    <source>
        <dbReference type="SAM" id="SignalP"/>
    </source>
</evidence>
<dbReference type="GO" id="GO:0004784">
    <property type="term" value="F:superoxide dismutase activity"/>
    <property type="evidence" value="ECO:0007669"/>
    <property type="project" value="UniProtKB-EC"/>
</dbReference>
<feature type="signal peptide" evidence="3">
    <location>
        <begin position="1"/>
        <end position="25"/>
    </location>
</feature>
<keyword evidence="3" id="KW-0732">Signal</keyword>
<comment type="cofactor">
    <cofactor evidence="2">
        <name>Cu cation</name>
        <dbReference type="ChEBI" id="CHEBI:23378"/>
    </cofactor>
    <text evidence="2">Binds 1 copper ion per subunit.</text>
</comment>
<dbReference type="Proteomes" id="UP000581135">
    <property type="component" value="Unassembled WGS sequence"/>
</dbReference>
<dbReference type="PROSITE" id="PS51257">
    <property type="entry name" value="PROKAR_LIPOPROTEIN"/>
    <property type="match status" value="1"/>
</dbReference>
<keyword evidence="2 5" id="KW-0560">Oxidoreductase</keyword>
<dbReference type="EC" id="1.15.1.1" evidence="2"/>
<dbReference type="Gene3D" id="2.60.40.200">
    <property type="entry name" value="Superoxide dismutase, copper/zinc binding domain"/>
    <property type="match status" value="1"/>
</dbReference>
<dbReference type="NCBIfam" id="NF007628">
    <property type="entry name" value="PRK10290.1"/>
    <property type="match status" value="1"/>
</dbReference>
<keyword evidence="2" id="KW-0186">Copper</keyword>
<evidence type="ECO:0000256" key="1">
    <source>
        <dbReference type="ARBA" id="ARBA00010457"/>
    </source>
</evidence>
<dbReference type="PROSITE" id="PS00087">
    <property type="entry name" value="SOD_CU_ZN_1"/>
    <property type="match status" value="1"/>
</dbReference>
<dbReference type="InterPro" id="IPR018152">
    <property type="entry name" value="SOD_Cu/Zn_BS"/>
</dbReference>
<gene>
    <name evidence="5" type="ORF">FHR98_002621</name>
</gene>
<comment type="function">
    <text evidence="2">Destroys radicals which are normally produced within the cells and which are toxic to biological systems.</text>
</comment>
<dbReference type="PROSITE" id="PS00332">
    <property type="entry name" value="SOD_CU_ZN_2"/>
    <property type="match status" value="1"/>
</dbReference>
<comment type="catalytic activity">
    <reaction evidence="2">
        <text>2 superoxide + 2 H(+) = H2O2 + O2</text>
        <dbReference type="Rhea" id="RHEA:20696"/>
        <dbReference type="ChEBI" id="CHEBI:15378"/>
        <dbReference type="ChEBI" id="CHEBI:15379"/>
        <dbReference type="ChEBI" id="CHEBI:16240"/>
        <dbReference type="ChEBI" id="CHEBI:18421"/>
        <dbReference type="EC" id="1.15.1.1"/>
    </reaction>
</comment>
<comment type="similarity">
    <text evidence="1 2">Belongs to the Cu-Zn superoxide dismutase family.</text>
</comment>
<name>A0A839SZ45_9PROT</name>
<dbReference type="InterPro" id="IPR001424">
    <property type="entry name" value="SOD_Cu_Zn_dom"/>
</dbReference>
<feature type="chain" id="PRO_5032953426" description="Superoxide dismutase [Cu-Zn]" evidence="3">
    <location>
        <begin position="26"/>
        <end position="185"/>
    </location>
</feature>
<keyword evidence="2" id="KW-0479">Metal-binding</keyword>